<dbReference type="EMBL" id="MU089681">
    <property type="protein sequence ID" value="KAF7849881.1"/>
    <property type="molecule type" value="Genomic_DNA"/>
</dbReference>
<name>A0A8T0CQF6_CORYI</name>
<dbReference type="PANTHER" id="PTHR21068:SF49">
    <property type="entry name" value="SENESCENCE DOMAIN-CONTAINING PROTEIN"/>
    <property type="match status" value="1"/>
</dbReference>
<dbReference type="InterPro" id="IPR045036">
    <property type="entry name" value="Spartin-like"/>
</dbReference>
<protein>
    <submittedName>
        <fullName evidence="1">Uncharacterized protein</fullName>
    </submittedName>
</protein>
<evidence type="ECO:0000313" key="1">
    <source>
        <dbReference type="EMBL" id="KAF7849881.1"/>
    </source>
</evidence>
<evidence type="ECO:0000313" key="2">
    <source>
        <dbReference type="Proteomes" id="UP000806378"/>
    </source>
</evidence>
<sequence>MIGTRREHPHGTVTDIFKFERASLLVMGIGHGDEQPFTVLRVGAFVVNLYVQAITHIMMTTCAVGDLKWPLSRDSMVVRVGERSFAFVMLGLLYGLQLPLVCDEDTVDTLERVFMKFCDYTTLEYGENGPEHDPSFWAAVRPFIEGIARVKLGNNWRLMEGNPAASLSKVLRTSATTKTMSNAIVTGFLKPTHVDNYVVRIEDRHKRYTNFEEAFSSISAITDIVNSLETIWEVTAGNQQALEEADKEDGSAKTSWIKLWKLNQHGLAFFLRQKLRLLC</sequence>
<accession>A0A8T0CQF6</accession>
<dbReference type="AlphaFoldDB" id="A0A8T0CQF6"/>
<dbReference type="Gramene" id="rna-gnl|WGS:JABURB|Cocit.L0167.1">
    <property type="protein sequence ID" value="cds-KAF7849881.1"/>
    <property type="gene ID" value="gene-BT93_L0167"/>
</dbReference>
<dbReference type="PANTHER" id="PTHR21068">
    <property type="entry name" value="SPARTIN"/>
    <property type="match status" value="1"/>
</dbReference>
<reference evidence="1" key="1">
    <citation type="submission" date="2020-05" db="EMBL/GenBank/DDBJ databases">
        <title>WGS assembly of Corymbia citriodora subspecies variegata.</title>
        <authorList>
            <person name="Barry K."/>
            <person name="Hundley H."/>
            <person name="Shu S."/>
            <person name="Jenkins J."/>
            <person name="Grimwood J."/>
            <person name="Baten A."/>
        </authorList>
    </citation>
    <scope>NUCLEOTIDE SEQUENCE</scope>
    <source>
        <strain evidence="1">CV2-018</strain>
    </source>
</reference>
<proteinExistence type="predicted"/>
<organism evidence="1 2">
    <name type="scientific">Corymbia citriodora subsp. variegata</name>
    <dbReference type="NCBI Taxonomy" id="360336"/>
    <lineage>
        <taxon>Eukaryota</taxon>
        <taxon>Viridiplantae</taxon>
        <taxon>Streptophyta</taxon>
        <taxon>Embryophyta</taxon>
        <taxon>Tracheophyta</taxon>
        <taxon>Spermatophyta</taxon>
        <taxon>Magnoliopsida</taxon>
        <taxon>eudicotyledons</taxon>
        <taxon>Gunneridae</taxon>
        <taxon>Pentapetalae</taxon>
        <taxon>rosids</taxon>
        <taxon>malvids</taxon>
        <taxon>Myrtales</taxon>
        <taxon>Myrtaceae</taxon>
        <taxon>Myrtoideae</taxon>
        <taxon>Eucalypteae</taxon>
        <taxon>Corymbia</taxon>
    </lineage>
</organism>
<gene>
    <name evidence="1" type="ORF">BT93_L0167</name>
</gene>
<keyword evidence="2" id="KW-1185">Reference proteome</keyword>
<dbReference type="GO" id="GO:0005886">
    <property type="term" value="C:plasma membrane"/>
    <property type="evidence" value="ECO:0007669"/>
    <property type="project" value="TreeGrafter"/>
</dbReference>
<dbReference type="OrthoDB" id="1902436at2759"/>
<comment type="caution">
    <text evidence="1">The sequence shown here is derived from an EMBL/GenBank/DDBJ whole genome shotgun (WGS) entry which is preliminary data.</text>
</comment>
<dbReference type="Proteomes" id="UP000806378">
    <property type="component" value="Unassembled WGS sequence"/>
</dbReference>